<proteinExistence type="predicted"/>
<dbReference type="AlphaFoldDB" id="A0A2Y8ZWI0"/>
<gene>
    <name evidence="2" type="ORF">SAMN04489750_3697</name>
</gene>
<evidence type="ECO:0000313" key="2">
    <source>
        <dbReference type="EMBL" id="SSA36305.1"/>
    </source>
</evidence>
<dbReference type="InterPro" id="IPR003812">
    <property type="entry name" value="Fido"/>
</dbReference>
<dbReference type="PROSITE" id="PS51459">
    <property type="entry name" value="FIDO"/>
    <property type="match status" value="1"/>
</dbReference>
<dbReference type="RefSeq" id="WP_109688171.1">
    <property type="nucleotide sequence ID" value="NZ_QGDN01000001.1"/>
</dbReference>
<dbReference type="EMBL" id="UESZ01000001">
    <property type="protein sequence ID" value="SSA36305.1"/>
    <property type="molecule type" value="Genomic_DNA"/>
</dbReference>
<keyword evidence="3" id="KW-1185">Reference proteome</keyword>
<dbReference type="SUPFAM" id="SSF140931">
    <property type="entry name" value="Fic-like"/>
    <property type="match status" value="1"/>
</dbReference>
<accession>A0A2Y8ZWI0</accession>
<dbReference type="Proteomes" id="UP000250028">
    <property type="component" value="Unassembled WGS sequence"/>
</dbReference>
<feature type="domain" description="Fido" evidence="1">
    <location>
        <begin position="104"/>
        <end position="248"/>
    </location>
</feature>
<organism evidence="2 3">
    <name type="scientific">Branchiibius hedensis</name>
    <dbReference type="NCBI Taxonomy" id="672460"/>
    <lineage>
        <taxon>Bacteria</taxon>
        <taxon>Bacillati</taxon>
        <taxon>Actinomycetota</taxon>
        <taxon>Actinomycetes</taxon>
        <taxon>Micrococcales</taxon>
        <taxon>Dermacoccaceae</taxon>
        <taxon>Branchiibius</taxon>
    </lineage>
</organism>
<dbReference type="InterPro" id="IPR036597">
    <property type="entry name" value="Fido-like_dom_sf"/>
</dbReference>
<protein>
    <recommendedName>
        <fullName evidence="1">Fido domain-containing protein</fullName>
    </recommendedName>
</protein>
<dbReference type="Gene3D" id="1.10.3290.10">
    <property type="entry name" value="Fido-like domain"/>
    <property type="match status" value="1"/>
</dbReference>
<reference evidence="3" key="1">
    <citation type="submission" date="2016-10" db="EMBL/GenBank/DDBJ databases">
        <authorList>
            <person name="Varghese N."/>
            <person name="Submissions S."/>
        </authorList>
    </citation>
    <scope>NUCLEOTIDE SEQUENCE [LARGE SCALE GENOMIC DNA]</scope>
    <source>
        <strain evidence="3">DSM 22951</strain>
    </source>
</reference>
<sequence length="273" mass="28522">MSEVFDALLSLEGVRDAADRSREACTQLRWHAALRRRIPEAAAESRVRGARATALLEGVEVDQKTVRDLLRGALDWPQQPDPWELTLRGAVQVTAATEASTGAVLLQDLVRLQIAAAEPVSSADELGRPRADGETSQEFATLGAAPPAAEALDRLRSVLALLDADNIPAPVGGALLHAEIAVARPFTRGNGLVARAAHRGYLRTSGLDPTGVAVIEAGYAAKGSADYLGALTAYAQGGTEGVRLWLIHSADAVVAAAAEGSRICDAVLAGRLS</sequence>
<name>A0A2Y8ZWI0_9MICO</name>
<evidence type="ECO:0000259" key="1">
    <source>
        <dbReference type="PROSITE" id="PS51459"/>
    </source>
</evidence>
<dbReference type="OrthoDB" id="5241763at2"/>
<evidence type="ECO:0000313" key="3">
    <source>
        <dbReference type="Proteomes" id="UP000250028"/>
    </source>
</evidence>